<comment type="caution">
    <text evidence="2">The sequence shown here is derived from an EMBL/GenBank/DDBJ whole genome shotgun (WGS) entry which is preliminary data.</text>
</comment>
<feature type="non-terminal residue" evidence="2">
    <location>
        <position position="1"/>
    </location>
</feature>
<gene>
    <name evidence="2" type="ORF">CGSHi3655_00861</name>
</gene>
<dbReference type="Proteomes" id="UP000003185">
    <property type="component" value="Unassembled WGS sequence"/>
</dbReference>
<dbReference type="EMBL" id="AAZF01000009">
    <property type="protein sequence ID" value="EDJ92305.1"/>
    <property type="molecule type" value="Genomic_DNA"/>
</dbReference>
<evidence type="ECO:0000313" key="3">
    <source>
        <dbReference type="Proteomes" id="UP000003185"/>
    </source>
</evidence>
<evidence type="ECO:0000256" key="1">
    <source>
        <dbReference type="SAM" id="MobiDB-lite"/>
    </source>
</evidence>
<organism evidence="2 3">
    <name type="scientific">Haemophilus influenzae (strain NTHi 3655)</name>
    <dbReference type="NCBI Taxonomy" id="375177"/>
    <lineage>
        <taxon>Bacteria</taxon>
        <taxon>Pseudomonadati</taxon>
        <taxon>Pseudomonadota</taxon>
        <taxon>Gammaproteobacteria</taxon>
        <taxon>Pasteurellales</taxon>
        <taxon>Pasteurellaceae</taxon>
        <taxon>Haemophilus</taxon>
    </lineage>
</organism>
<reference evidence="2 3" key="1">
    <citation type="journal article" date="2007" name="Genome Biol.">
        <title>Characterization and modeling of the Haemophilus influenzae core and supragenomes based on the complete genomic sequences of Rd and 12 clinical nontypeable strains.</title>
        <authorList>
            <person name="Hogg J.S."/>
            <person name="Hu F.Z."/>
            <person name="Janto B."/>
            <person name="Boissy R."/>
            <person name="Hayes J."/>
            <person name="Keefe R."/>
            <person name="Post J.C."/>
            <person name="Ehrlich G.D."/>
        </authorList>
    </citation>
    <scope>NUCLEOTIDE SEQUENCE [LARGE SCALE GENOMIC DNA]</scope>
    <source>
        <strain evidence="3">NTHi 3655</strain>
    </source>
</reference>
<accession>A0A0H3PFW2</accession>
<dbReference type="AlphaFoldDB" id="A0A0H3PFW2"/>
<evidence type="ECO:0000313" key="2">
    <source>
        <dbReference type="EMBL" id="EDJ92305.1"/>
    </source>
</evidence>
<proteinExistence type="predicted"/>
<name>A0A0H3PFW2_HAEI3</name>
<protein>
    <submittedName>
        <fullName evidence="2">Uncharacterized protein</fullName>
    </submittedName>
</protein>
<feature type="region of interest" description="Disordered" evidence="1">
    <location>
        <begin position="1"/>
        <end position="22"/>
    </location>
</feature>
<sequence>KSAANFQSVLKNSQKSTALLSL</sequence>